<feature type="transmembrane region" description="Helical" evidence="1">
    <location>
        <begin position="18"/>
        <end position="40"/>
    </location>
</feature>
<comment type="caution">
    <text evidence="2">The sequence shown here is derived from an EMBL/GenBank/DDBJ whole genome shotgun (WGS) entry which is preliminary data.</text>
</comment>
<dbReference type="EMBL" id="QVLX01000005">
    <property type="protein sequence ID" value="RGE86525.1"/>
    <property type="molecule type" value="Genomic_DNA"/>
</dbReference>
<protein>
    <submittedName>
        <fullName evidence="2">Uncharacterized protein</fullName>
    </submittedName>
</protein>
<organism evidence="2 3">
    <name type="scientific">Sellimonas intestinalis</name>
    <dbReference type="NCBI Taxonomy" id="1653434"/>
    <lineage>
        <taxon>Bacteria</taxon>
        <taxon>Bacillati</taxon>
        <taxon>Bacillota</taxon>
        <taxon>Clostridia</taxon>
        <taxon>Lachnospirales</taxon>
        <taxon>Lachnospiraceae</taxon>
        <taxon>Sellimonas</taxon>
    </lineage>
</organism>
<evidence type="ECO:0000313" key="3">
    <source>
        <dbReference type="Proteomes" id="UP000261080"/>
    </source>
</evidence>
<dbReference type="AlphaFoldDB" id="A0A3E3K137"/>
<gene>
    <name evidence="2" type="ORF">DW016_10780</name>
</gene>
<keyword evidence="3" id="KW-1185">Reference proteome</keyword>
<reference evidence="2 3" key="1">
    <citation type="submission" date="2018-08" db="EMBL/GenBank/DDBJ databases">
        <title>A genome reference for cultivated species of the human gut microbiota.</title>
        <authorList>
            <person name="Zou Y."/>
            <person name="Xue W."/>
            <person name="Luo G."/>
        </authorList>
    </citation>
    <scope>NUCLEOTIDE SEQUENCE [LARGE SCALE GENOMIC DNA]</scope>
    <source>
        <strain evidence="2 3">AF37-2AT</strain>
    </source>
</reference>
<accession>A0A3E3K137</accession>
<keyword evidence="1" id="KW-0812">Transmembrane</keyword>
<proteinExistence type="predicted"/>
<keyword evidence="1" id="KW-1133">Transmembrane helix</keyword>
<keyword evidence="1" id="KW-0472">Membrane</keyword>
<evidence type="ECO:0000313" key="2">
    <source>
        <dbReference type="EMBL" id="RGE86525.1"/>
    </source>
</evidence>
<sequence length="159" mass="18493">MEVIQMLIAKNDEKERSFLFRIVIWTATILIIIVAAYFLIRSFARNPIAGTWEYQDDNITMTIQSDDKVKLLFQNLQEVSGLEVTMDCQVDKSEKTLVIKGLQPSEIEEILKKHDGKLTESVLQTALSRFVTSFDYSMERQTLTLTDREYGEQMIFDKR</sequence>
<evidence type="ECO:0000256" key="1">
    <source>
        <dbReference type="SAM" id="Phobius"/>
    </source>
</evidence>
<name>A0A3E3K137_9FIRM</name>
<dbReference type="Proteomes" id="UP000261080">
    <property type="component" value="Unassembled WGS sequence"/>
</dbReference>